<evidence type="ECO:0000313" key="16">
    <source>
        <dbReference type="EMBL" id="KAJ8357270.1"/>
    </source>
</evidence>
<dbReference type="FunFam" id="3.30.70.330:FF:000125">
    <property type="entry name" value="Putative ribonucleoprotein PTB-binding 1"/>
    <property type="match status" value="1"/>
</dbReference>
<evidence type="ECO:0000256" key="7">
    <source>
        <dbReference type="ARBA" id="ARBA00022990"/>
    </source>
</evidence>
<comment type="caution">
    <text evidence="16">The sequence shown here is derived from an EMBL/GenBank/DDBJ whole genome shotgun (WGS) entry which is preliminary data.</text>
</comment>
<dbReference type="InterPro" id="IPR050502">
    <property type="entry name" value="Euk_RNA-bind_prot"/>
</dbReference>
<evidence type="ECO:0000256" key="9">
    <source>
        <dbReference type="ARBA" id="ARBA00058259"/>
    </source>
</evidence>
<dbReference type="PANTHER" id="PTHR48025:SF1">
    <property type="entry name" value="RRM DOMAIN-CONTAINING PROTEIN"/>
    <property type="match status" value="1"/>
</dbReference>
<sequence length="809" mass="89170">MRNHKSAYNSCSHSTELFKMAGAFSVQPPTMVSLQENSHFPVFDSPEVRQDEDSASEGLCLRELPDLEPNEIKRRLEETRRELRNRRKIIIKHLPRDITNQEVHNILREYELKYCYVDRNKGTAFVTLLNGGQAQDAIRSLHQTAIRDREITVQLQSTDALLCVTNLPHAFTAAQFRELARVHGNLERCFMVYSERTGHSVGYGFVEYMKKDSASRARSELSGRRRGDRALMAQWADASRLTAGLLHSKCLRVDRLPDDLGDGEELSRIFSCWHEPIFCQLAQDEDSHARGFAVLEYEMAEQAEAVLMDMDRRTVRGQEVHVSLCAPGTSGRSTLAALIAVQGMVWSSRKGLLPEPSLAQLLSSMSSPAALQVLGRPYQNSKYTGKISQPQGAPFLHHPLSAVLFHLGKFQQNSVLGNGLVLQTLLRMQLAQQQLLHIKGKEINAVPSLLGDPSRVLLQKALGLRVTTPTAVGQGLPGGSPRGEWSASGKISQDAVQVCGLGPVPYPPRQAAPGNRLPTQSLAQGTSRSLTCTPNLRTSLHSARVNSTSTASPTGGQTSLLGEPPKDVKVPSNPYLNLASVLPGVVLQGPGSRKAQGMQPRATVHDTNQCSTAITTDYTQQYSPQEAMQPWYQHYQAQGYARTALEGGASEYVKERNQATGSMSCVDYCTYAQAVSQYYSQPQMTPAEVHTYHSDTSKLYSALQESDPLKMPQSGVPHTVSNGGHPGDPLPTYGCLPTMPAYITPHKCAPGSAARPETGQTPSDWSQFFCNQTRGQKRDFSQRPALDLVSERAYAGQHHCQEYSKKRRL</sequence>
<dbReference type="FunFam" id="3.30.70.330:FF:000100">
    <property type="entry name" value="Putative ribonucleoprotein PTB-binding 1"/>
    <property type="match status" value="1"/>
</dbReference>
<evidence type="ECO:0000256" key="5">
    <source>
        <dbReference type="ARBA" id="ARBA00022737"/>
    </source>
</evidence>
<proteinExistence type="predicted"/>
<feature type="region of interest" description="Disordered" evidence="14">
    <location>
        <begin position="542"/>
        <end position="566"/>
    </location>
</feature>
<dbReference type="GO" id="GO:0005737">
    <property type="term" value="C:cytoplasm"/>
    <property type="evidence" value="ECO:0007669"/>
    <property type="project" value="UniProtKB-SubCell"/>
</dbReference>
<evidence type="ECO:0000256" key="8">
    <source>
        <dbReference type="ARBA" id="ARBA00023242"/>
    </source>
</evidence>
<dbReference type="SUPFAM" id="SSF54928">
    <property type="entry name" value="RNA-binding domain, RBD"/>
    <property type="match status" value="2"/>
</dbReference>
<feature type="region of interest" description="Disordered" evidence="14">
    <location>
        <begin position="502"/>
        <end position="530"/>
    </location>
</feature>
<dbReference type="EMBL" id="JAINUF010000006">
    <property type="protein sequence ID" value="KAJ8357270.1"/>
    <property type="molecule type" value="Genomic_DNA"/>
</dbReference>
<evidence type="ECO:0000256" key="6">
    <source>
        <dbReference type="ARBA" id="ARBA00022884"/>
    </source>
</evidence>
<evidence type="ECO:0000256" key="11">
    <source>
        <dbReference type="ARBA" id="ARBA00072395"/>
    </source>
</evidence>
<keyword evidence="7" id="KW-0007">Acetylation</keyword>
<keyword evidence="8" id="KW-0539">Nucleus</keyword>
<dbReference type="AlphaFoldDB" id="A0A9Q1FFE3"/>
<dbReference type="PROSITE" id="PS50102">
    <property type="entry name" value="RRM"/>
    <property type="match status" value="3"/>
</dbReference>
<dbReference type="InterPro" id="IPR035979">
    <property type="entry name" value="RBD_domain_sf"/>
</dbReference>
<feature type="compositionally biased region" description="Polar residues" evidence="14">
    <location>
        <begin position="542"/>
        <end position="560"/>
    </location>
</feature>
<comment type="subcellular location">
    <subcellularLocation>
        <location evidence="2">Cytoplasm</location>
    </subcellularLocation>
    <subcellularLocation>
        <location evidence="1">Nucleus</location>
    </subcellularLocation>
</comment>
<keyword evidence="6 13" id="KW-0694">RNA-binding</keyword>
<feature type="compositionally biased region" description="Polar residues" evidence="14">
    <location>
        <begin position="517"/>
        <end position="530"/>
    </location>
</feature>
<comment type="subunit">
    <text evidence="10">Interacts with PTBP1, RAVER2, VCL and ACTN1. Part of a complex containing RAVER1, VCL and ACTN1.</text>
</comment>
<evidence type="ECO:0000256" key="13">
    <source>
        <dbReference type="PROSITE-ProRule" id="PRU00176"/>
    </source>
</evidence>
<keyword evidence="17" id="KW-1185">Reference proteome</keyword>
<dbReference type="GO" id="GO:0005634">
    <property type="term" value="C:nucleus"/>
    <property type="evidence" value="ECO:0007669"/>
    <property type="project" value="UniProtKB-SubCell"/>
</dbReference>
<evidence type="ECO:0000259" key="15">
    <source>
        <dbReference type="PROSITE" id="PS50102"/>
    </source>
</evidence>
<dbReference type="InterPro" id="IPR012677">
    <property type="entry name" value="Nucleotide-bd_a/b_plait_sf"/>
</dbReference>
<accession>A0A9Q1FFE3</accession>
<dbReference type="FunFam" id="3.30.70.330:FF:000116">
    <property type="entry name" value="Putative ribonucleoprotein PTB-binding 1"/>
    <property type="match status" value="1"/>
</dbReference>
<evidence type="ECO:0000256" key="14">
    <source>
        <dbReference type="SAM" id="MobiDB-lite"/>
    </source>
</evidence>
<keyword evidence="4" id="KW-0597">Phosphoprotein</keyword>
<comment type="function">
    <text evidence="9">Cooperates with PTBP1 to modulate regulated alternative splicing events. Promotes exon skipping. Cooperates with PTBP1 to modulate switching between mutually exclusive exons during maturation of the TPM1 pre-mRNA.</text>
</comment>
<evidence type="ECO:0000256" key="1">
    <source>
        <dbReference type="ARBA" id="ARBA00004123"/>
    </source>
</evidence>
<feature type="domain" description="RRM" evidence="15">
    <location>
        <begin position="87"/>
        <end position="158"/>
    </location>
</feature>
<keyword evidence="3" id="KW-0963">Cytoplasm</keyword>
<evidence type="ECO:0000313" key="17">
    <source>
        <dbReference type="Proteomes" id="UP001152622"/>
    </source>
</evidence>
<feature type="domain" description="RRM" evidence="15">
    <location>
        <begin position="249"/>
        <end position="327"/>
    </location>
</feature>
<evidence type="ECO:0000256" key="12">
    <source>
        <dbReference type="ARBA" id="ARBA00076009"/>
    </source>
</evidence>
<dbReference type="SMART" id="SM00360">
    <property type="entry name" value="RRM"/>
    <property type="match status" value="3"/>
</dbReference>
<dbReference type="Pfam" id="PF00076">
    <property type="entry name" value="RRM_1"/>
    <property type="match status" value="3"/>
</dbReference>
<name>A0A9Q1FFE3_SYNKA</name>
<dbReference type="Gene3D" id="3.30.70.330">
    <property type="match status" value="3"/>
</dbReference>
<dbReference type="InterPro" id="IPR000504">
    <property type="entry name" value="RRM_dom"/>
</dbReference>
<evidence type="ECO:0000256" key="2">
    <source>
        <dbReference type="ARBA" id="ARBA00004496"/>
    </source>
</evidence>
<evidence type="ECO:0000256" key="3">
    <source>
        <dbReference type="ARBA" id="ARBA00022490"/>
    </source>
</evidence>
<keyword evidence="5" id="KW-0677">Repeat</keyword>
<protein>
    <recommendedName>
        <fullName evidence="11">Ribonucleoprotein PTB-binding 1</fullName>
    </recommendedName>
    <alternativeName>
        <fullName evidence="12">Protein raver-1</fullName>
    </alternativeName>
</protein>
<dbReference type="OrthoDB" id="639027at2759"/>
<gene>
    <name evidence="16" type="ORF">SKAU_G00200640</name>
</gene>
<dbReference type="PANTHER" id="PTHR48025">
    <property type="entry name" value="OS02G0815200 PROTEIN"/>
    <property type="match status" value="1"/>
</dbReference>
<evidence type="ECO:0000256" key="4">
    <source>
        <dbReference type="ARBA" id="ARBA00022553"/>
    </source>
</evidence>
<feature type="domain" description="RRM" evidence="15">
    <location>
        <begin position="160"/>
        <end position="238"/>
    </location>
</feature>
<dbReference type="Proteomes" id="UP001152622">
    <property type="component" value="Chromosome 6"/>
</dbReference>
<evidence type="ECO:0000256" key="10">
    <source>
        <dbReference type="ARBA" id="ARBA00066243"/>
    </source>
</evidence>
<dbReference type="GO" id="GO:0003729">
    <property type="term" value="F:mRNA binding"/>
    <property type="evidence" value="ECO:0007669"/>
    <property type="project" value="TreeGrafter"/>
</dbReference>
<organism evidence="16 17">
    <name type="scientific">Synaphobranchus kaupii</name>
    <name type="common">Kaup's arrowtooth eel</name>
    <dbReference type="NCBI Taxonomy" id="118154"/>
    <lineage>
        <taxon>Eukaryota</taxon>
        <taxon>Metazoa</taxon>
        <taxon>Chordata</taxon>
        <taxon>Craniata</taxon>
        <taxon>Vertebrata</taxon>
        <taxon>Euteleostomi</taxon>
        <taxon>Actinopterygii</taxon>
        <taxon>Neopterygii</taxon>
        <taxon>Teleostei</taxon>
        <taxon>Anguilliformes</taxon>
        <taxon>Synaphobranchidae</taxon>
        <taxon>Synaphobranchus</taxon>
    </lineage>
</organism>
<reference evidence="16" key="1">
    <citation type="journal article" date="2023" name="Science">
        <title>Genome structures resolve the early diversification of teleost fishes.</title>
        <authorList>
            <person name="Parey E."/>
            <person name="Louis A."/>
            <person name="Montfort J."/>
            <person name="Bouchez O."/>
            <person name="Roques C."/>
            <person name="Iampietro C."/>
            <person name="Lluch J."/>
            <person name="Castinel A."/>
            <person name="Donnadieu C."/>
            <person name="Desvignes T."/>
            <person name="Floi Bucao C."/>
            <person name="Jouanno E."/>
            <person name="Wen M."/>
            <person name="Mejri S."/>
            <person name="Dirks R."/>
            <person name="Jansen H."/>
            <person name="Henkel C."/>
            <person name="Chen W.J."/>
            <person name="Zahm M."/>
            <person name="Cabau C."/>
            <person name="Klopp C."/>
            <person name="Thompson A.W."/>
            <person name="Robinson-Rechavi M."/>
            <person name="Braasch I."/>
            <person name="Lecointre G."/>
            <person name="Bobe J."/>
            <person name="Postlethwait J.H."/>
            <person name="Berthelot C."/>
            <person name="Roest Crollius H."/>
            <person name="Guiguen Y."/>
        </authorList>
    </citation>
    <scope>NUCLEOTIDE SEQUENCE</scope>
    <source>
        <strain evidence="16">WJC10195</strain>
    </source>
</reference>